<dbReference type="CDD" id="cd15457">
    <property type="entry name" value="NADAR"/>
    <property type="match status" value="1"/>
</dbReference>
<dbReference type="InterPro" id="IPR012816">
    <property type="entry name" value="NADAR"/>
</dbReference>
<comment type="caution">
    <text evidence="4">The sequence shown here is derived from an EMBL/GenBank/DDBJ whole genome shotgun (WGS) entry which is preliminary data.</text>
</comment>
<evidence type="ECO:0000259" key="3">
    <source>
        <dbReference type="Pfam" id="PF08719"/>
    </source>
</evidence>
<keyword evidence="5" id="KW-1185">Reference proteome</keyword>
<keyword evidence="1" id="KW-0175">Coiled coil</keyword>
<feature type="domain" description="NADAR" evidence="3">
    <location>
        <begin position="70"/>
        <end position="196"/>
    </location>
</feature>
<proteinExistence type="predicted"/>
<sequence>MPKAKRKAVAKGQMETRSKSAAGGKAATSSKNTTKRKPTTKAKKSARSKQDEEPKIRVVIPRTSRTPPFFFSTDPDSEGGFLSPWYTCPYKYGNKTVISAGQLITACRAEIARDMESYEKILAATSEEEIKALADNIKGFSNEEWANHPDYTEHIYGANQYKFLHSEQSEDLLNRLAKLGDRELVFTDPTDSYLGNHGEGMNKASLLRG</sequence>
<dbReference type="Pfam" id="PF08719">
    <property type="entry name" value="NADAR"/>
    <property type="match status" value="1"/>
</dbReference>
<reference evidence="4 5" key="1">
    <citation type="submission" date="2021-02" db="EMBL/GenBank/DDBJ databases">
        <title>Genome assembly of Pseudopithomyces chartarum.</title>
        <authorList>
            <person name="Jauregui R."/>
            <person name="Singh J."/>
            <person name="Voisey C."/>
        </authorList>
    </citation>
    <scope>NUCLEOTIDE SEQUENCE [LARGE SCALE GENOMIC DNA]</scope>
    <source>
        <strain evidence="4 5">AGR01</strain>
    </source>
</reference>
<organism evidence="4 5">
    <name type="scientific">Pseudopithomyces chartarum</name>
    <dbReference type="NCBI Taxonomy" id="1892770"/>
    <lineage>
        <taxon>Eukaryota</taxon>
        <taxon>Fungi</taxon>
        <taxon>Dikarya</taxon>
        <taxon>Ascomycota</taxon>
        <taxon>Pezizomycotina</taxon>
        <taxon>Dothideomycetes</taxon>
        <taxon>Pleosporomycetidae</taxon>
        <taxon>Pleosporales</taxon>
        <taxon>Massarineae</taxon>
        <taxon>Didymosphaeriaceae</taxon>
        <taxon>Pseudopithomyces</taxon>
    </lineage>
</organism>
<feature type="compositionally biased region" description="Low complexity" evidence="2">
    <location>
        <begin position="19"/>
        <end position="32"/>
    </location>
</feature>
<dbReference type="SUPFAM" id="SSF143990">
    <property type="entry name" value="YbiA-like"/>
    <property type="match status" value="1"/>
</dbReference>
<evidence type="ECO:0000313" key="4">
    <source>
        <dbReference type="EMBL" id="KAK3209589.1"/>
    </source>
</evidence>
<dbReference type="EMBL" id="WVTA01000005">
    <property type="protein sequence ID" value="KAK3209589.1"/>
    <property type="molecule type" value="Genomic_DNA"/>
</dbReference>
<dbReference type="InterPro" id="IPR037238">
    <property type="entry name" value="YbiA-like_sf"/>
</dbReference>
<name>A0AAN6M1Z4_9PLEO</name>
<gene>
    <name evidence="4" type="ORF">GRF29_44g61570</name>
</gene>
<feature type="compositionally biased region" description="Basic residues" evidence="2">
    <location>
        <begin position="33"/>
        <end position="47"/>
    </location>
</feature>
<feature type="region of interest" description="Disordered" evidence="2">
    <location>
        <begin position="1"/>
        <end position="56"/>
    </location>
</feature>
<dbReference type="Proteomes" id="UP001280581">
    <property type="component" value="Unassembled WGS sequence"/>
</dbReference>
<accession>A0AAN6M1Z4</accession>
<feature type="coiled-coil region" evidence="1">
    <location>
        <begin position="108"/>
        <end position="143"/>
    </location>
</feature>
<evidence type="ECO:0000256" key="1">
    <source>
        <dbReference type="SAM" id="Coils"/>
    </source>
</evidence>
<dbReference type="AlphaFoldDB" id="A0AAN6M1Z4"/>
<evidence type="ECO:0000313" key="5">
    <source>
        <dbReference type="Proteomes" id="UP001280581"/>
    </source>
</evidence>
<protein>
    <recommendedName>
        <fullName evidence="3">NADAR domain-containing protein</fullName>
    </recommendedName>
</protein>
<evidence type="ECO:0000256" key="2">
    <source>
        <dbReference type="SAM" id="MobiDB-lite"/>
    </source>
</evidence>
<dbReference type="Gene3D" id="1.10.357.40">
    <property type="entry name" value="YbiA-like"/>
    <property type="match status" value="1"/>
</dbReference>